<gene>
    <name evidence="1" type="ORF">LCGC14_0259390</name>
</gene>
<reference evidence="1" key="1">
    <citation type="journal article" date="2015" name="Nature">
        <title>Complex archaea that bridge the gap between prokaryotes and eukaryotes.</title>
        <authorList>
            <person name="Spang A."/>
            <person name="Saw J.H."/>
            <person name="Jorgensen S.L."/>
            <person name="Zaremba-Niedzwiedzka K."/>
            <person name="Martijn J."/>
            <person name="Lind A.E."/>
            <person name="van Eijk R."/>
            <person name="Schleper C."/>
            <person name="Guy L."/>
            <person name="Ettema T.J."/>
        </authorList>
    </citation>
    <scope>NUCLEOTIDE SEQUENCE</scope>
</reference>
<name>A0A0F9U7A2_9ZZZZ</name>
<dbReference type="AlphaFoldDB" id="A0A0F9U7A2"/>
<protein>
    <submittedName>
        <fullName evidence="1">Uncharacterized protein</fullName>
    </submittedName>
</protein>
<proteinExistence type="predicted"/>
<sequence>MTDTCKQLNHKGTRCVLRHPHGGPCDFRLGGSQGHAWKTVQRCGCYYDAEKFLQADMFAGLPTKIRAMADGTFKAQVGKPLATTKED</sequence>
<dbReference type="EMBL" id="LAZR01000138">
    <property type="protein sequence ID" value="KKN87484.1"/>
    <property type="molecule type" value="Genomic_DNA"/>
</dbReference>
<comment type="caution">
    <text evidence="1">The sequence shown here is derived from an EMBL/GenBank/DDBJ whole genome shotgun (WGS) entry which is preliminary data.</text>
</comment>
<accession>A0A0F9U7A2</accession>
<organism evidence="1">
    <name type="scientific">marine sediment metagenome</name>
    <dbReference type="NCBI Taxonomy" id="412755"/>
    <lineage>
        <taxon>unclassified sequences</taxon>
        <taxon>metagenomes</taxon>
        <taxon>ecological metagenomes</taxon>
    </lineage>
</organism>
<evidence type="ECO:0000313" key="1">
    <source>
        <dbReference type="EMBL" id="KKN87484.1"/>
    </source>
</evidence>